<dbReference type="GO" id="GO:0003677">
    <property type="term" value="F:DNA binding"/>
    <property type="evidence" value="ECO:0007669"/>
    <property type="project" value="UniProtKB-UniRule"/>
</dbReference>
<dbReference type="STRING" id="1220589.CD32_09350"/>
<protein>
    <recommendedName>
        <fullName evidence="4">HTH tetR-type domain-containing protein</fullName>
    </recommendedName>
</protein>
<dbReference type="AlphaFoldDB" id="A0A0A3IKX7"/>
<dbReference type="Pfam" id="PF14278">
    <property type="entry name" value="TetR_C_8"/>
    <property type="match status" value="1"/>
</dbReference>
<dbReference type="InterPro" id="IPR039532">
    <property type="entry name" value="TetR_C_Firmicutes"/>
</dbReference>
<dbReference type="RefSeq" id="WP_052124806.1">
    <property type="nucleotide sequence ID" value="NZ_AVCX01000007.1"/>
</dbReference>
<evidence type="ECO:0000256" key="2">
    <source>
        <dbReference type="ARBA" id="ARBA00023125"/>
    </source>
</evidence>
<dbReference type="PROSITE" id="PS50977">
    <property type="entry name" value="HTH_TETR_2"/>
    <property type="match status" value="1"/>
</dbReference>
<dbReference type="InterPro" id="IPR001647">
    <property type="entry name" value="HTH_TetR"/>
</dbReference>
<evidence type="ECO:0000259" key="4">
    <source>
        <dbReference type="PROSITE" id="PS50977"/>
    </source>
</evidence>
<dbReference type="eggNOG" id="COG1309">
    <property type="taxonomic scope" value="Bacteria"/>
</dbReference>
<organism evidence="5 6">
    <name type="scientific">Lysinibacillus odysseyi 34hs-1 = NBRC 100172</name>
    <dbReference type="NCBI Taxonomy" id="1220589"/>
    <lineage>
        <taxon>Bacteria</taxon>
        <taxon>Bacillati</taxon>
        <taxon>Bacillota</taxon>
        <taxon>Bacilli</taxon>
        <taxon>Bacillales</taxon>
        <taxon>Bacillaceae</taxon>
        <taxon>Lysinibacillus</taxon>
    </lineage>
</organism>
<feature type="DNA-binding region" description="H-T-H motif" evidence="3">
    <location>
        <begin position="32"/>
        <end position="51"/>
    </location>
</feature>
<dbReference type="InterPro" id="IPR050624">
    <property type="entry name" value="HTH-type_Tx_Regulator"/>
</dbReference>
<proteinExistence type="predicted"/>
<evidence type="ECO:0000256" key="3">
    <source>
        <dbReference type="PROSITE-ProRule" id="PRU00335"/>
    </source>
</evidence>
<gene>
    <name evidence="5" type="ORF">CD32_09350</name>
</gene>
<keyword evidence="6" id="KW-1185">Reference proteome</keyword>
<dbReference type="Proteomes" id="UP000030437">
    <property type="component" value="Unassembled WGS sequence"/>
</dbReference>
<dbReference type="Gene3D" id="1.10.357.10">
    <property type="entry name" value="Tetracycline Repressor, domain 2"/>
    <property type="match status" value="1"/>
</dbReference>
<dbReference type="Pfam" id="PF00440">
    <property type="entry name" value="TetR_N"/>
    <property type="match status" value="1"/>
</dbReference>
<comment type="caution">
    <text evidence="5">The sequence shown here is derived from an EMBL/GenBank/DDBJ whole genome shotgun (WGS) entry which is preliminary data.</text>
</comment>
<dbReference type="EMBL" id="JPVP01000054">
    <property type="protein sequence ID" value="KGR85416.1"/>
    <property type="molecule type" value="Genomic_DNA"/>
</dbReference>
<evidence type="ECO:0000313" key="6">
    <source>
        <dbReference type="Proteomes" id="UP000030437"/>
    </source>
</evidence>
<feature type="domain" description="HTH tetR-type" evidence="4">
    <location>
        <begin position="9"/>
        <end position="69"/>
    </location>
</feature>
<keyword evidence="2 3" id="KW-0238">DNA-binding</keyword>
<evidence type="ECO:0000256" key="1">
    <source>
        <dbReference type="ARBA" id="ARBA00022491"/>
    </source>
</evidence>
<dbReference type="PANTHER" id="PTHR43479:SF7">
    <property type="entry name" value="TETR-FAMILY TRANSCRIPTIONAL REGULATOR"/>
    <property type="match status" value="1"/>
</dbReference>
<dbReference type="InterPro" id="IPR009057">
    <property type="entry name" value="Homeodomain-like_sf"/>
</dbReference>
<sequence length="182" mass="21662">MNEQDLRVIKTKKVLFHSLVELLKTEHFHEITVTKICKSAQVNRSTFYAHYANIDELFEQYFNEIMSDLEEDYEGILEQLNRREKESMVPLYEHILDNRSFYDMLLSENAPLKYVSAFNQLLIRFPKEIIDQNVREGTDLELYYAFCTSATMGIIYHWKNSNYAKSPLEMGIQTMNFFTRDL</sequence>
<keyword evidence="1" id="KW-0678">Repressor</keyword>
<name>A0A0A3IKX7_9BACI</name>
<evidence type="ECO:0000313" key="5">
    <source>
        <dbReference type="EMBL" id="KGR85416.1"/>
    </source>
</evidence>
<dbReference type="SUPFAM" id="SSF46689">
    <property type="entry name" value="Homeodomain-like"/>
    <property type="match status" value="1"/>
</dbReference>
<reference evidence="5 6" key="1">
    <citation type="submission" date="2014-02" db="EMBL/GenBank/DDBJ databases">
        <title>Draft genome sequence of Lysinibacillus odysseyi NBRC 100172.</title>
        <authorList>
            <person name="Zhang F."/>
            <person name="Wang G."/>
            <person name="Zhang L."/>
        </authorList>
    </citation>
    <scope>NUCLEOTIDE SEQUENCE [LARGE SCALE GENOMIC DNA]</scope>
    <source>
        <strain evidence="5 6">NBRC 100172</strain>
    </source>
</reference>
<dbReference type="PANTHER" id="PTHR43479">
    <property type="entry name" value="ACREF/ENVCD OPERON REPRESSOR-RELATED"/>
    <property type="match status" value="1"/>
</dbReference>
<accession>A0A0A3IKX7</accession>